<dbReference type="VEuPathDB" id="FungiDB:GW608_K03773"/>
<dbReference type="GO" id="GO:0006879">
    <property type="term" value="P:intracellular iron ion homeostasis"/>
    <property type="evidence" value="ECO:0007669"/>
    <property type="project" value="EnsemblFungi"/>
</dbReference>
<name>A0A0W0DCD2_CANGB</name>
<comment type="caution">
    <text evidence="1">The sequence shown here is derived from an EMBL/GenBank/DDBJ whole genome shotgun (WGS) entry which is preliminary data.</text>
</comment>
<dbReference type="VEuPathDB" id="FungiDB:GWK60_K03795"/>
<dbReference type="VEuPathDB" id="FungiDB:B1J91_K03927g"/>
<sequence>MSSWKNQYFCFEEKVIEKLKETPYVHQFIHDQHSARITLFLLVIGTIAFFNELWITIEMSLIQKETYDELNLGRIDEGLKLHRMIVSDEYHGREYKDEKSGIVIEEFEDRDKFFAKPVFVSELTVDCNIEKNGKTILERPLSFHIEFTPEEWELEKRPEFGCPLSLLRLKLYHLFRDSRFYTELVDPSTDSFTVSKGVIIYNKMGELLPASVDSVQLCFLKIETGCHINATFVIN</sequence>
<dbReference type="AlphaFoldDB" id="A0A0W0DCD2"/>
<gene>
    <name evidence="1" type="ORF">AO440_003421</name>
</gene>
<dbReference type="VEuPathDB" id="FungiDB:GVI51_K03773"/>
<dbReference type="OrthoDB" id="4041975at2759"/>
<proteinExistence type="predicted"/>
<dbReference type="PhylomeDB" id="A0A0W0DCD2"/>
<dbReference type="OMA" id="FEDRDKF"/>
<evidence type="ECO:0000313" key="1">
    <source>
        <dbReference type="EMBL" id="KTA96532.1"/>
    </source>
</evidence>
<organism evidence="1 2">
    <name type="scientific">Candida glabrata</name>
    <name type="common">Yeast</name>
    <name type="synonym">Torulopsis glabrata</name>
    <dbReference type="NCBI Taxonomy" id="5478"/>
    <lineage>
        <taxon>Eukaryota</taxon>
        <taxon>Fungi</taxon>
        <taxon>Dikarya</taxon>
        <taxon>Ascomycota</taxon>
        <taxon>Saccharomycotina</taxon>
        <taxon>Saccharomycetes</taxon>
        <taxon>Saccharomycetales</taxon>
        <taxon>Saccharomycetaceae</taxon>
        <taxon>Nakaseomyces</taxon>
    </lineage>
</organism>
<dbReference type="GO" id="GO:0006696">
    <property type="term" value="P:ergosterol biosynthetic process"/>
    <property type="evidence" value="ECO:0007669"/>
    <property type="project" value="EnsemblFungi"/>
</dbReference>
<protein>
    <submittedName>
        <fullName evidence="1">Uncharacterized protein</fullName>
    </submittedName>
</protein>
<reference evidence="1 2" key="1">
    <citation type="submission" date="2015-10" db="EMBL/GenBank/DDBJ databases">
        <title>Draft genomes sequences of Candida glabrata isolates 1A, 1B, 2A, 2B, 3A and 3B.</title>
        <authorList>
            <person name="Haavelsrud O.E."/>
            <person name="Gaustad P."/>
        </authorList>
    </citation>
    <scope>NUCLEOTIDE SEQUENCE [LARGE SCALE GENOMIC DNA]</scope>
    <source>
        <strain evidence="1">910700640</strain>
    </source>
</reference>
<dbReference type="GO" id="GO:0007005">
    <property type="term" value="P:mitochondrion organization"/>
    <property type="evidence" value="ECO:0007669"/>
    <property type="project" value="EnsemblFungi"/>
</dbReference>
<dbReference type="Proteomes" id="UP000054886">
    <property type="component" value="Unassembled WGS sequence"/>
</dbReference>
<dbReference type="VEuPathDB" id="FungiDB:CAGL0K03927g"/>
<evidence type="ECO:0000313" key="2">
    <source>
        <dbReference type="Proteomes" id="UP000054886"/>
    </source>
</evidence>
<accession>A0A0W0DCD2</accession>
<dbReference type="EMBL" id="LLZZ01000172">
    <property type="protein sequence ID" value="KTA96532.1"/>
    <property type="molecule type" value="Genomic_DNA"/>
</dbReference>